<evidence type="ECO:0000313" key="3">
    <source>
        <dbReference type="Proteomes" id="UP000034081"/>
    </source>
</evidence>
<accession>A0A0G0NIZ1</accession>
<keyword evidence="1" id="KW-0812">Transmembrane</keyword>
<dbReference type="Proteomes" id="UP000034081">
    <property type="component" value="Unassembled WGS sequence"/>
</dbReference>
<comment type="caution">
    <text evidence="2">The sequence shown here is derived from an EMBL/GenBank/DDBJ whole genome shotgun (WGS) entry which is preliminary data.</text>
</comment>
<dbReference type="STRING" id="1618570.UT08_C0003G0032"/>
<protein>
    <submittedName>
        <fullName evidence="2">Uncharacterized protein</fullName>
    </submittedName>
</protein>
<gene>
    <name evidence="2" type="ORF">UT08_C0003G0032</name>
</gene>
<feature type="transmembrane region" description="Helical" evidence="1">
    <location>
        <begin position="44"/>
        <end position="69"/>
    </location>
</feature>
<organism evidence="2 3">
    <name type="scientific">Candidatus Woesebacteria bacterium GW2011_GWB1_38_8</name>
    <dbReference type="NCBI Taxonomy" id="1618570"/>
    <lineage>
        <taxon>Bacteria</taxon>
        <taxon>Candidatus Woeseibacteriota</taxon>
    </lineage>
</organism>
<reference evidence="2 3" key="1">
    <citation type="journal article" date="2015" name="Nature">
        <title>rRNA introns, odd ribosomes, and small enigmatic genomes across a large radiation of phyla.</title>
        <authorList>
            <person name="Brown C.T."/>
            <person name="Hug L.A."/>
            <person name="Thomas B.C."/>
            <person name="Sharon I."/>
            <person name="Castelle C.J."/>
            <person name="Singh A."/>
            <person name="Wilkins M.J."/>
            <person name="Williams K.H."/>
            <person name="Banfield J.F."/>
        </authorList>
    </citation>
    <scope>NUCLEOTIDE SEQUENCE [LARGE SCALE GENOMIC DNA]</scope>
</reference>
<keyword evidence="1" id="KW-1133">Transmembrane helix</keyword>
<dbReference type="AlphaFoldDB" id="A0A0G0NIZ1"/>
<dbReference type="InterPro" id="IPR043723">
    <property type="entry name" value="DUF5665"/>
</dbReference>
<sequence length="102" mass="11543">MLKRIKKYHDENVEEKTSQKTTFDTLKKLKIAYIPYNELLKEGFFAGIGWAAGVTVGFVIISTIIVYLLNSLGGLPLIGGWIANIVEETQQQLIRRTPLFTQ</sequence>
<evidence type="ECO:0000256" key="1">
    <source>
        <dbReference type="SAM" id="Phobius"/>
    </source>
</evidence>
<dbReference type="Pfam" id="PF18910">
    <property type="entry name" value="DUF5665"/>
    <property type="match status" value="1"/>
</dbReference>
<name>A0A0G0NIZ1_9BACT</name>
<proteinExistence type="predicted"/>
<keyword evidence="1" id="KW-0472">Membrane</keyword>
<evidence type="ECO:0000313" key="2">
    <source>
        <dbReference type="EMBL" id="KKQ85869.1"/>
    </source>
</evidence>
<dbReference type="EMBL" id="LBVL01000003">
    <property type="protein sequence ID" value="KKQ85869.1"/>
    <property type="molecule type" value="Genomic_DNA"/>
</dbReference>